<gene>
    <name evidence="1" type="ORF">ACFOD7_08435</name>
</gene>
<keyword evidence="2" id="KW-1185">Reference proteome</keyword>
<comment type="caution">
    <text evidence="1">The sequence shown here is derived from an EMBL/GenBank/DDBJ whole genome shotgun (WGS) entry which is preliminary data.</text>
</comment>
<proteinExistence type="predicted"/>
<protein>
    <submittedName>
        <fullName evidence="1">Uncharacterized protein</fullName>
    </submittedName>
</protein>
<accession>A0ABV7IBS6</accession>
<reference evidence="2" key="1">
    <citation type="journal article" date="2019" name="Int. J. Syst. Evol. Microbiol.">
        <title>The Global Catalogue of Microorganisms (GCM) 10K type strain sequencing project: providing services to taxonomists for standard genome sequencing and annotation.</title>
        <authorList>
            <consortium name="The Broad Institute Genomics Platform"/>
            <consortium name="The Broad Institute Genome Sequencing Center for Infectious Disease"/>
            <person name="Wu L."/>
            <person name="Ma J."/>
        </authorList>
    </citation>
    <scope>NUCLEOTIDE SEQUENCE [LARGE SCALE GENOMIC DNA]</scope>
    <source>
        <strain evidence="2">KCTC 52239</strain>
    </source>
</reference>
<evidence type="ECO:0000313" key="1">
    <source>
        <dbReference type="EMBL" id="MFC3168074.1"/>
    </source>
</evidence>
<organism evidence="1 2">
    <name type="scientific">Paracoccus fontiphilus</name>
    <dbReference type="NCBI Taxonomy" id="1815556"/>
    <lineage>
        <taxon>Bacteria</taxon>
        <taxon>Pseudomonadati</taxon>
        <taxon>Pseudomonadota</taxon>
        <taxon>Alphaproteobacteria</taxon>
        <taxon>Rhodobacterales</taxon>
        <taxon>Paracoccaceae</taxon>
        <taxon>Paracoccus</taxon>
    </lineage>
</organism>
<dbReference type="RefSeq" id="WP_377706976.1">
    <property type="nucleotide sequence ID" value="NZ_JBHRTE010000038.1"/>
</dbReference>
<dbReference type="Proteomes" id="UP001595557">
    <property type="component" value="Unassembled WGS sequence"/>
</dbReference>
<sequence length="46" mass="5353">MSWVFEPMNELVGEHLRTLAEYPPVQGGNSFDMSNIVQEFLQRARQ</sequence>
<dbReference type="EMBL" id="JBHRTE010000038">
    <property type="protein sequence ID" value="MFC3168074.1"/>
    <property type="molecule type" value="Genomic_DNA"/>
</dbReference>
<name>A0ABV7IBS6_9RHOB</name>
<evidence type="ECO:0000313" key="2">
    <source>
        <dbReference type="Proteomes" id="UP001595557"/>
    </source>
</evidence>